<dbReference type="InterPro" id="IPR013103">
    <property type="entry name" value="RVT_2"/>
</dbReference>
<proteinExistence type="predicted"/>
<feature type="compositionally biased region" description="Basic and acidic residues" evidence="2">
    <location>
        <begin position="597"/>
        <end position="610"/>
    </location>
</feature>
<dbReference type="GO" id="GO:0003723">
    <property type="term" value="F:RNA binding"/>
    <property type="evidence" value="ECO:0007669"/>
    <property type="project" value="UniProtKB-KW"/>
</dbReference>
<evidence type="ECO:0000313" key="5">
    <source>
        <dbReference type="Proteomes" id="UP000308730"/>
    </source>
</evidence>
<protein>
    <recommendedName>
        <fullName evidence="3">Integrase catalytic domain-containing protein</fullName>
    </recommendedName>
</protein>
<dbReference type="Gene3D" id="3.30.420.10">
    <property type="entry name" value="Ribonuclease H-like superfamily/Ribonuclease H"/>
    <property type="match status" value="1"/>
</dbReference>
<evidence type="ECO:0000259" key="3">
    <source>
        <dbReference type="PROSITE" id="PS50994"/>
    </source>
</evidence>
<dbReference type="SUPFAM" id="SSF56672">
    <property type="entry name" value="DNA/RNA polymerases"/>
    <property type="match status" value="1"/>
</dbReference>
<dbReference type="PROSITE" id="PS50994">
    <property type="entry name" value="INTEGRASE"/>
    <property type="match status" value="1"/>
</dbReference>
<dbReference type="InterPro" id="IPR036397">
    <property type="entry name" value="RNaseH_sf"/>
</dbReference>
<feature type="region of interest" description="Disordered" evidence="2">
    <location>
        <begin position="585"/>
        <end position="610"/>
    </location>
</feature>
<dbReference type="CDD" id="cd09272">
    <property type="entry name" value="RNase_HI_RT_Ty1"/>
    <property type="match status" value="1"/>
</dbReference>
<sequence length="852" mass="95035">MTRASFPPSESGKANEFLGRVHSDLWGPASVQSPAGTRYIITFSDNHSAWVWAYYLRRKSDAFAAFKDWLALVENISGHRLKIFRSDNGGEFINANWIEFMKARGIHWETSSAKTPEQNGVAERLMYTIFDRVRTILINSGLPLFLWTEAVSYVIYTKNRHGSSRLKDTTPHEIRYGPSADDDDDFPSQEHIPSPLSPPFIPHPPIPNPIPPEPSSSHSRNTRPNSPPPTRQRSSRSAAIKSQAKTQQVLSEGKRGPRKQLPAPEATAPAAEASAAQGESIDDHPPSSPPSESALDEPPDPDELVHRVLSHGEEPRSYCEATESADFAEWSDAMDSEHDSISEQRTFELVVPPKGANIITTKWVYRFKLDANSKIIRYKARLVARGFTQKPGVDFDETFAPVAKIESSRLLLALAASLNWEIDVVDVDSAFLNSDMPDDPQIFVRQPEGYVVEGKEHMVWHLLKALYGLKQSGHLWYQKLKSIMIKLGFIVCVADPCVFIRQTPKATSLVSSHVDDLSLICSSRDETALLKSQLRQHVPIKDGSHGQLLGIEYFRNRPARTISLSHRKYIDGILKQYHLDASNVSSAASPLPSGKNLSKDDCPTSNDEKERMRRIPYQNAVGSLNHAAVMTRPDIAYAVHRVAQFSINPGPAHWEAVKHIMRYLKATRDHVLTLGGAVDSSAFTAYCDSDHAGSSDHARSVSGYAILFGAGCFAWSAKKQTATALSTGEAEYYAATHVGREIIWLRELLAELHFPMKIPTPLRIDNTSAISMLHTSDKVTPRTKHIRIWYHWVREEILRRTFAPEHVDTDINVADIFTKPLAGPRQEMLRALLGMQTRQQATSVACAVEGEC</sequence>
<accession>A0A4S4LZR7</accession>
<feature type="compositionally biased region" description="Pro residues" evidence="2">
    <location>
        <begin position="195"/>
        <end position="214"/>
    </location>
</feature>
<dbReference type="Pfam" id="PF00665">
    <property type="entry name" value="rve"/>
    <property type="match status" value="1"/>
</dbReference>
<evidence type="ECO:0000256" key="2">
    <source>
        <dbReference type="SAM" id="MobiDB-lite"/>
    </source>
</evidence>
<feature type="compositionally biased region" description="Low complexity" evidence="2">
    <location>
        <begin position="262"/>
        <end position="276"/>
    </location>
</feature>
<dbReference type="EMBL" id="SGPM01000660">
    <property type="protein sequence ID" value="THH17351.1"/>
    <property type="molecule type" value="Genomic_DNA"/>
</dbReference>
<dbReference type="InterPro" id="IPR012337">
    <property type="entry name" value="RNaseH-like_sf"/>
</dbReference>
<dbReference type="AlphaFoldDB" id="A0A4S4LZR7"/>
<feature type="domain" description="Integrase catalytic" evidence="3">
    <location>
        <begin position="3"/>
        <end position="179"/>
    </location>
</feature>
<evidence type="ECO:0000313" key="4">
    <source>
        <dbReference type="EMBL" id="THH17351.1"/>
    </source>
</evidence>
<keyword evidence="5" id="KW-1185">Reference proteome</keyword>
<dbReference type="SUPFAM" id="SSF53098">
    <property type="entry name" value="Ribonuclease H-like"/>
    <property type="match status" value="1"/>
</dbReference>
<reference evidence="4 5" key="1">
    <citation type="submission" date="2019-02" db="EMBL/GenBank/DDBJ databases">
        <title>Genome sequencing of the rare red list fungi Antrodiella citrinella (Flaviporus citrinellus).</title>
        <authorList>
            <person name="Buettner E."/>
            <person name="Kellner H."/>
        </authorList>
    </citation>
    <scope>NUCLEOTIDE SEQUENCE [LARGE SCALE GENOMIC DNA]</scope>
    <source>
        <strain evidence="4 5">DSM 108506</strain>
    </source>
</reference>
<feature type="compositionally biased region" description="Low complexity" evidence="2">
    <location>
        <begin position="215"/>
        <end position="224"/>
    </location>
</feature>
<gene>
    <name evidence="4" type="ORF">EUX98_g9147</name>
</gene>
<feature type="compositionally biased region" description="Basic and acidic residues" evidence="2">
    <location>
        <begin position="165"/>
        <end position="175"/>
    </location>
</feature>
<organism evidence="4 5">
    <name type="scientific">Antrodiella citrinella</name>
    <dbReference type="NCBI Taxonomy" id="2447956"/>
    <lineage>
        <taxon>Eukaryota</taxon>
        <taxon>Fungi</taxon>
        <taxon>Dikarya</taxon>
        <taxon>Basidiomycota</taxon>
        <taxon>Agaricomycotina</taxon>
        <taxon>Agaricomycetes</taxon>
        <taxon>Polyporales</taxon>
        <taxon>Steccherinaceae</taxon>
        <taxon>Antrodiella</taxon>
    </lineage>
</organism>
<dbReference type="GO" id="GO:0005634">
    <property type="term" value="C:nucleus"/>
    <property type="evidence" value="ECO:0007669"/>
    <property type="project" value="UniProtKB-ARBA"/>
</dbReference>
<keyword evidence="1" id="KW-0694">RNA-binding</keyword>
<dbReference type="InterPro" id="IPR043502">
    <property type="entry name" value="DNA/RNA_pol_sf"/>
</dbReference>
<dbReference type="GO" id="GO:0015074">
    <property type="term" value="P:DNA integration"/>
    <property type="evidence" value="ECO:0007669"/>
    <property type="project" value="InterPro"/>
</dbReference>
<dbReference type="InterPro" id="IPR001584">
    <property type="entry name" value="Integrase_cat-core"/>
</dbReference>
<feature type="region of interest" description="Disordered" evidence="2">
    <location>
        <begin position="162"/>
        <end position="304"/>
    </location>
</feature>
<evidence type="ECO:0000256" key="1">
    <source>
        <dbReference type="ARBA" id="ARBA00022884"/>
    </source>
</evidence>
<name>A0A4S4LZR7_9APHY</name>
<comment type="caution">
    <text evidence="4">The sequence shown here is derived from an EMBL/GenBank/DDBJ whole genome shotgun (WGS) entry which is preliminary data.</text>
</comment>
<dbReference type="PANTHER" id="PTHR11439:SF440">
    <property type="entry name" value="INTEGRASE CATALYTIC DOMAIN-CONTAINING PROTEIN"/>
    <property type="match status" value="1"/>
</dbReference>
<dbReference type="Proteomes" id="UP000308730">
    <property type="component" value="Unassembled WGS sequence"/>
</dbReference>
<dbReference type="OrthoDB" id="2715572at2759"/>
<dbReference type="PANTHER" id="PTHR11439">
    <property type="entry name" value="GAG-POL-RELATED RETROTRANSPOSON"/>
    <property type="match status" value="1"/>
</dbReference>
<dbReference type="Pfam" id="PF07727">
    <property type="entry name" value="RVT_2"/>
    <property type="match status" value="1"/>
</dbReference>